<evidence type="ECO:0000259" key="1">
    <source>
        <dbReference type="Pfam" id="PF01979"/>
    </source>
</evidence>
<sequence length="398" mass="43421">MLLLNARLEPVESPAVAQGFLQIQQGKITAMGKMGDPLPKDQEVYDLSGYTVYPGFVDAHCHIGMWEDGLNFEGDDGNEQTDPVTPQLRAIDAVNPMEHCFEEALQGGVTTVLTGPGSANAIGGSWCAMKTMGRRIDDMVIDPNVGMKFALGENPKTVYHDRDETPITRMAVAALIREQLHKAKEYQKAKRKAKRENDDPPEYDAKCEALLPVLKGKCKAFFHCHRADDIFTAIRIAKEFSLDLVLVHATEGYLVADLLQQEQAKIIAGPVLCDRSKPEMGKASIENPAKLWQAGLPCAICTDHPVIPIQYLPLTAGIAIRGGLDRRQALAAITLLPAQLTGLEDRVGSLAVGKDGDLVISRDDIFSSYFIPAAVFCNGRLAAQGKDSPFRKQVENNA</sequence>
<dbReference type="PANTHER" id="PTHR43135">
    <property type="entry name" value="ALPHA-D-RIBOSE 1-METHYLPHOSPHONATE 5-TRIPHOSPHATE DIPHOSPHATASE"/>
    <property type="match status" value="1"/>
</dbReference>
<protein>
    <submittedName>
        <fullName evidence="2">Amidohydrolase</fullName>
    </submittedName>
</protein>
<dbReference type="InterPro" id="IPR051781">
    <property type="entry name" value="Metallo-dep_Hydrolase"/>
</dbReference>
<dbReference type="Pfam" id="PF01979">
    <property type="entry name" value="Amidohydro_1"/>
    <property type="match status" value="1"/>
</dbReference>
<comment type="caution">
    <text evidence="2">The sequence shown here is derived from an EMBL/GenBank/DDBJ whole genome shotgun (WGS) entry which is preliminary data.</text>
</comment>
<name>A0A9D1DC05_9FIRM</name>
<reference evidence="2" key="1">
    <citation type="submission" date="2020-10" db="EMBL/GenBank/DDBJ databases">
        <authorList>
            <person name="Gilroy R."/>
        </authorList>
    </citation>
    <scope>NUCLEOTIDE SEQUENCE</scope>
    <source>
        <strain evidence="2">CHK184-25365</strain>
    </source>
</reference>
<dbReference type="SUPFAM" id="SSF51338">
    <property type="entry name" value="Composite domain of metallo-dependent hydrolases"/>
    <property type="match status" value="1"/>
</dbReference>
<reference evidence="2" key="2">
    <citation type="journal article" date="2021" name="PeerJ">
        <title>Extensive microbial diversity within the chicken gut microbiome revealed by metagenomics and culture.</title>
        <authorList>
            <person name="Gilroy R."/>
            <person name="Ravi A."/>
            <person name="Getino M."/>
            <person name="Pursley I."/>
            <person name="Horton D.L."/>
            <person name="Alikhan N.F."/>
            <person name="Baker D."/>
            <person name="Gharbi K."/>
            <person name="Hall N."/>
            <person name="Watson M."/>
            <person name="Adriaenssens E.M."/>
            <person name="Foster-Nyarko E."/>
            <person name="Jarju S."/>
            <person name="Secka A."/>
            <person name="Antonio M."/>
            <person name="Oren A."/>
            <person name="Chaudhuri R.R."/>
            <person name="La Ragione R."/>
            <person name="Hildebrand F."/>
            <person name="Pallen M.J."/>
        </authorList>
    </citation>
    <scope>NUCLEOTIDE SEQUENCE</scope>
    <source>
        <strain evidence="2">CHK184-25365</strain>
    </source>
</reference>
<proteinExistence type="predicted"/>
<dbReference type="PANTHER" id="PTHR43135:SF3">
    <property type="entry name" value="ALPHA-D-RIBOSE 1-METHYLPHOSPHONATE 5-TRIPHOSPHATE DIPHOSPHATASE"/>
    <property type="match status" value="1"/>
</dbReference>
<organism evidence="2 3">
    <name type="scientific">Candidatus Egerieicola pullicola</name>
    <dbReference type="NCBI Taxonomy" id="2840775"/>
    <lineage>
        <taxon>Bacteria</taxon>
        <taxon>Bacillati</taxon>
        <taxon>Bacillota</taxon>
        <taxon>Clostridia</taxon>
        <taxon>Eubacteriales</taxon>
        <taxon>Oscillospiraceae</taxon>
        <taxon>Oscillospiraceae incertae sedis</taxon>
        <taxon>Candidatus Egerieicola</taxon>
    </lineage>
</organism>
<dbReference type="AlphaFoldDB" id="A0A9D1DC05"/>
<dbReference type="Gene3D" id="3.20.20.140">
    <property type="entry name" value="Metal-dependent hydrolases"/>
    <property type="match status" value="1"/>
</dbReference>
<dbReference type="InterPro" id="IPR006680">
    <property type="entry name" value="Amidohydro-rel"/>
</dbReference>
<accession>A0A9D1DC05</accession>
<evidence type="ECO:0000313" key="2">
    <source>
        <dbReference type="EMBL" id="HIR40323.1"/>
    </source>
</evidence>
<evidence type="ECO:0000313" key="3">
    <source>
        <dbReference type="Proteomes" id="UP000886749"/>
    </source>
</evidence>
<gene>
    <name evidence="2" type="ORF">IAB36_00630</name>
</gene>
<dbReference type="SUPFAM" id="SSF51556">
    <property type="entry name" value="Metallo-dependent hydrolases"/>
    <property type="match status" value="1"/>
</dbReference>
<dbReference type="CDD" id="cd01309">
    <property type="entry name" value="Met_dep_hydrolase_C"/>
    <property type="match status" value="1"/>
</dbReference>
<dbReference type="EMBL" id="DVGY01000016">
    <property type="protein sequence ID" value="HIR40323.1"/>
    <property type="molecule type" value="Genomic_DNA"/>
</dbReference>
<dbReference type="Proteomes" id="UP000886749">
    <property type="component" value="Unassembled WGS sequence"/>
</dbReference>
<dbReference type="InterPro" id="IPR032466">
    <property type="entry name" value="Metal_Hydrolase"/>
</dbReference>
<feature type="domain" description="Amidohydrolase-related" evidence="1">
    <location>
        <begin position="51"/>
        <end position="381"/>
    </location>
</feature>
<dbReference type="GO" id="GO:0016810">
    <property type="term" value="F:hydrolase activity, acting on carbon-nitrogen (but not peptide) bonds"/>
    <property type="evidence" value="ECO:0007669"/>
    <property type="project" value="InterPro"/>
</dbReference>
<dbReference type="InterPro" id="IPR011059">
    <property type="entry name" value="Metal-dep_hydrolase_composite"/>
</dbReference>